<name>A0ABW3JK64_9FLAO</name>
<dbReference type="InterPro" id="IPR021255">
    <property type="entry name" value="DUF2807"/>
</dbReference>
<protein>
    <submittedName>
        <fullName evidence="2">GIN domain-containing protein</fullName>
    </submittedName>
</protein>
<evidence type="ECO:0000313" key="3">
    <source>
        <dbReference type="Proteomes" id="UP001597061"/>
    </source>
</evidence>
<accession>A0ABW3JK64</accession>
<gene>
    <name evidence="2" type="ORF">ACFQ1R_06695</name>
</gene>
<evidence type="ECO:0000313" key="2">
    <source>
        <dbReference type="EMBL" id="MFD0989777.1"/>
    </source>
</evidence>
<dbReference type="Proteomes" id="UP001597061">
    <property type="component" value="Unassembled WGS sequence"/>
</dbReference>
<sequence>MHKQIITFLASLIFCFYSEAQTLEKIKGNKNVTIIQTEIDPFHTIIVDEDFEVEIIYNQTPSVTIETDENLHDVIKFDVINGVLTFDKVARITSKKRLNITVNYDESLNNIKTTDKGEILSLATMELPNAILITQGASKAGLTIKTNQFEFQGKEKSKVKLNLTCEDAKLNLSDNCKIDGLIYAPITTVDLYLRATANIEGETNDLALRTDNFSMFNGKNFTTKVCTTLNELSSDAYLEVTDSVTIEASGNSSIYLYGNPKIVVNKLDNTSKLQKKEK</sequence>
<dbReference type="RefSeq" id="WP_379925363.1">
    <property type="nucleotide sequence ID" value="NZ_JBHTJI010000001.1"/>
</dbReference>
<dbReference type="Pfam" id="PF10988">
    <property type="entry name" value="DUF2807"/>
    <property type="match status" value="1"/>
</dbReference>
<reference evidence="3" key="1">
    <citation type="journal article" date="2019" name="Int. J. Syst. Evol. Microbiol.">
        <title>The Global Catalogue of Microorganisms (GCM) 10K type strain sequencing project: providing services to taxonomists for standard genome sequencing and annotation.</title>
        <authorList>
            <consortium name="The Broad Institute Genomics Platform"/>
            <consortium name="The Broad Institute Genome Sequencing Center for Infectious Disease"/>
            <person name="Wu L."/>
            <person name="Ma J."/>
        </authorList>
    </citation>
    <scope>NUCLEOTIDE SEQUENCE [LARGE SCALE GENOMIC DNA]</scope>
    <source>
        <strain evidence="3">CCUG 62414</strain>
    </source>
</reference>
<organism evidence="2 3">
    <name type="scientific">Mariniflexile jejuense</name>
    <dbReference type="NCBI Taxonomy" id="1173582"/>
    <lineage>
        <taxon>Bacteria</taxon>
        <taxon>Pseudomonadati</taxon>
        <taxon>Bacteroidota</taxon>
        <taxon>Flavobacteriia</taxon>
        <taxon>Flavobacteriales</taxon>
        <taxon>Flavobacteriaceae</taxon>
        <taxon>Mariniflexile</taxon>
    </lineage>
</organism>
<keyword evidence="3" id="KW-1185">Reference proteome</keyword>
<comment type="caution">
    <text evidence="2">The sequence shown here is derived from an EMBL/GenBank/DDBJ whole genome shotgun (WGS) entry which is preliminary data.</text>
</comment>
<dbReference type="EMBL" id="JBHTJI010000001">
    <property type="protein sequence ID" value="MFD0989777.1"/>
    <property type="molecule type" value="Genomic_DNA"/>
</dbReference>
<proteinExistence type="predicted"/>
<feature type="domain" description="Putative auto-transporter adhesin head GIN" evidence="1">
    <location>
        <begin position="41"/>
        <end position="260"/>
    </location>
</feature>
<dbReference type="Gene3D" id="2.160.20.120">
    <property type="match status" value="1"/>
</dbReference>
<evidence type="ECO:0000259" key="1">
    <source>
        <dbReference type="Pfam" id="PF10988"/>
    </source>
</evidence>